<sequence length="79" mass="9244">MMAPARSDEELMQAIREIMAGPYNADYVVHAIRQLLEPEPEPREVRKDRRGWIEFADAVIELPDDGTAWERHDDPEQNR</sequence>
<proteinExistence type="predicted"/>
<evidence type="ECO:0000313" key="1">
    <source>
        <dbReference type="EMBL" id="MBB5834384.1"/>
    </source>
</evidence>
<accession>A0A7W9J2Z3</accession>
<organism evidence="1 2">
    <name type="scientific">Kribbella italica</name>
    <dbReference type="NCBI Taxonomy" id="1540520"/>
    <lineage>
        <taxon>Bacteria</taxon>
        <taxon>Bacillati</taxon>
        <taxon>Actinomycetota</taxon>
        <taxon>Actinomycetes</taxon>
        <taxon>Propionibacteriales</taxon>
        <taxon>Kribbellaceae</taxon>
        <taxon>Kribbella</taxon>
    </lineage>
</organism>
<dbReference type="AlphaFoldDB" id="A0A7W9J2Z3"/>
<evidence type="ECO:0000313" key="2">
    <source>
        <dbReference type="Proteomes" id="UP000549971"/>
    </source>
</evidence>
<dbReference type="RefSeq" id="WP_238355981.1">
    <property type="nucleotide sequence ID" value="NZ_JACHMY010000001.1"/>
</dbReference>
<dbReference type="Proteomes" id="UP000549971">
    <property type="component" value="Unassembled WGS sequence"/>
</dbReference>
<name>A0A7W9J2Z3_9ACTN</name>
<dbReference type="EMBL" id="JACHMY010000001">
    <property type="protein sequence ID" value="MBB5834384.1"/>
    <property type="molecule type" value="Genomic_DNA"/>
</dbReference>
<protein>
    <submittedName>
        <fullName evidence="1">Uncharacterized protein</fullName>
    </submittedName>
</protein>
<reference evidence="1 2" key="1">
    <citation type="submission" date="2020-08" db="EMBL/GenBank/DDBJ databases">
        <title>Sequencing the genomes of 1000 actinobacteria strains.</title>
        <authorList>
            <person name="Klenk H.-P."/>
        </authorList>
    </citation>
    <scope>NUCLEOTIDE SEQUENCE [LARGE SCALE GENOMIC DNA]</scope>
    <source>
        <strain evidence="1 2">DSM 28967</strain>
    </source>
</reference>
<comment type="caution">
    <text evidence="1">The sequence shown here is derived from an EMBL/GenBank/DDBJ whole genome shotgun (WGS) entry which is preliminary data.</text>
</comment>
<gene>
    <name evidence="1" type="ORF">HDA39_001118</name>
</gene>
<keyword evidence="2" id="KW-1185">Reference proteome</keyword>